<feature type="domain" description="Recombinase" evidence="3">
    <location>
        <begin position="17"/>
        <end position="119"/>
    </location>
</feature>
<feature type="domain" description="Recombinase zinc beta ribbon" evidence="4">
    <location>
        <begin position="130"/>
        <end position="190"/>
    </location>
</feature>
<organism evidence="6 7">
    <name type="scientific">Faecalibacillus faecis</name>
    <dbReference type="NCBI Taxonomy" id="1982628"/>
    <lineage>
        <taxon>Bacteria</taxon>
        <taxon>Bacillati</taxon>
        <taxon>Bacillota</taxon>
        <taxon>Erysipelotrichia</taxon>
        <taxon>Erysipelotrichales</taxon>
        <taxon>Coprobacillaceae</taxon>
        <taxon>Faecalibacillus</taxon>
    </lineage>
</organism>
<dbReference type="InterPro" id="IPR025827">
    <property type="entry name" value="Zn_ribbon_recom_dom"/>
</dbReference>
<keyword evidence="1" id="KW-0238">DNA-binding</keyword>
<evidence type="ECO:0000313" key="7">
    <source>
        <dbReference type="Proteomes" id="UP000241201"/>
    </source>
</evidence>
<reference evidence="7" key="1">
    <citation type="submission" date="2018-03" db="EMBL/GenBank/DDBJ databases">
        <title>Lachnoclostridium SNUG30370 gen.nov., sp.nov., isolated from human faeces.</title>
        <authorList>
            <person name="Seo B."/>
            <person name="Jeon K."/>
            <person name="Ko G."/>
        </authorList>
    </citation>
    <scope>NUCLEOTIDE SEQUENCE [LARGE SCALE GENOMIC DNA]</scope>
    <source>
        <strain evidence="7">SNUG30370</strain>
    </source>
</reference>
<dbReference type="Pfam" id="PF13408">
    <property type="entry name" value="Zn_ribbon_recom"/>
    <property type="match status" value="1"/>
</dbReference>
<dbReference type="AlphaFoldDB" id="A0A2T3G0H5"/>
<dbReference type="InterPro" id="IPR011109">
    <property type="entry name" value="DNA_bind_recombinase_dom"/>
</dbReference>
<dbReference type="Pfam" id="PF14287">
    <property type="entry name" value="DUF4368"/>
    <property type="match status" value="1"/>
</dbReference>
<dbReference type="GO" id="GO:0003677">
    <property type="term" value="F:DNA binding"/>
    <property type="evidence" value="ECO:0007669"/>
    <property type="project" value="UniProtKB-KW"/>
</dbReference>
<gene>
    <name evidence="6" type="ORF">C7U55_05175</name>
</gene>
<evidence type="ECO:0000259" key="5">
    <source>
        <dbReference type="Pfam" id="PF14287"/>
    </source>
</evidence>
<dbReference type="InterPro" id="IPR050639">
    <property type="entry name" value="SSR_resolvase"/>
</dbReference>
<accession>A0A2T3G0H5</accession>
<dbReference type="Pfam" id="PF07508">
    <property type="entry name" value="Recombinase"/>
    <property type="match status" value="1"/>
</dbReference>
<dbReference type="RefSeq" id="WP_106987646.1">
    <property type="nucleotide sequence ID" value="NZ_PYLP01000004.1"/>
</dbReference>
<protein>
    <submittedName>
        <fullName evidence="6">Recombinase</fullName>
    </submittedName>
</protein>
<evidence type="ECO:0000259" key="4">
    <source>
        <dbReference type="Pfam" id="PF13408"/>
    </source>
</evidence>
<sequence length="372" mass="42958">MNRLRKLYEKSMLCAPSQIARQLEQEKVLIPTAYYASLGRKTRKQYTDPYAWDQKTVACILVNQQYTGCTVNFMTTTVSYKVHKTVYKPKDEWQIIPNTQPAIIDEDTWKRVQELREHRIRPTATGRTSLFSGKVFCADCGSKLNFCAAKSLNANQEHYRCANYKSGRGSCQIHFIRNVVLEKIVLEAINSLADFVRCYEPVFLYLMAQKDILSKRTETSKLRTAIENEKRRIQDLDKLIERIYEDQVLGNISAERYARMSVNYENEQCHLINKVAEDEKKLACIEQTSLDLKTLLKVLRNSTSFEELTPTLVNSLIRRIEVHNNDKSSGHCYVKVDIYFTAIGLIDIPTEDEIKSLMAKIKANPQECRLTA</sequence>
<dbReference type="InterPro" id="IPR038109">
    <property type="entry name" value="DNA_bind_recomb_sf"/>
</dbReference>
<comment type="caution">
    <text evidence="6">The sequence shown here is derived from an EMBL/GenBank/DDBJ whole genome shotgun (WGS) entry which is preliminary data.</text>
</comment>
<proteinExistence type="predicted"/>
<dbReference type="Gene3D" id="3.90.1750.20">
    <property type="entry name" value="Putative Large Serine Recombinase, Chain B, Domain 2"/>
    <property type="match status" value="1"/>
</dbReference>
<dbReference type="Proteomes" id="UP000241201">
    <property type="component" value="Unassembled WGS sequence"/>
</dbReference>
<dbReference type="InterPro" id="IPR025378">
    <property type="entry name" value="DUF4368"/>
</dbReference>
<dbReference type="GO" id="GO:0000150">
    <property type="term" value="F:DNA strand exchange activity"/>
    <property type="evidence" value="ECO:0007669"/>
    <property type="project" value="InterPro"/>
</dbReference>
<feature type="domain" description="DUF4368" evidence="5">
    <location>
        <begin position="285"/>
        <end position="346"/>
    </location>
</feature>
<dbReference type="EMBL" id="PYLP01000004">
    <property type="protein sequence ID" value="PST41036.1"/>
    <property type="molecule type" value="Genomic_DNA"/>
</dbReference>
<evidence type="ECO:0000313" key="6">
    <source>
        <dbReference type="EMBL" id="PST41036.1"/>
    </source>
</evidence>
<evidence type="ECO:0000256" key="2">
    <source>
        <dbReference type="ARBA" id="ARBA00023172"/>
    </source>
</evidence>
<evidence type="ECO:0000259" key="3">
    <source>
        <dbReference type="Pfam" id="PF07508"/>
    </source>
</evidence>
<name>A0A2T3G0H5_9FIRM</name>
<dbReference type="PANTHER" id="PTHR30461:SF2">
    <property type="entry name" value="SERINE RECOMBINASE PINE-RELATED"/>
    <property type="match status" value="1"/>
</dbReference>
<dbReference type="GeneID" id="77470484"/>
<keyword evidence="7" id="KW-1185">Reference proteome</keyword>
<dbReference type="PANTHER" id="PTHR30461">
    <property type="entry name" value="DNA-INVERTASE FROM LAMBDOID PROPHAGE"/>
    <property type="match status" value="1"/>
</dbReference>
<keyword evidence="2" id="KW-0233">DNA recombination</keyword>
<evidence type="ECO:0000256" key="1">
    <source>
        <dbReference type="ARBA" id="ARBA00023125"/>
    </source>
</evidence>